<dbReference type="Proteomes" id="UP001054252">
    <property type="component" value="Unassembled WGS sequence"/>
</dbReference>
<evidence type="ECO:0000313" key="2">
    <source>
        <dbReference type="Proteomes" id="UP001054252"/>
    </source>
</evidence>
<evidence type="ECO:0000313" key="1">
    <source>
        <dbReference type="EMBL" id="GKV18226.1"/>
    </source>
</evidence>
<dbReference type="EMBL" id="BPVZ01000049">
    <property type="protein sequence ID" value="GKV18226.1"/>
    <property type="molecule type" value="Genomic_DNA"/>
</dbReference>
<reference evidence="1 2" key="1">
    <citation type="journal article" date="2021" name="Commun. Biol.">
        <title>The genome of Shorea leprosula (Dipterocarpaceae) highlights the ecological relevance of drought in aseasonal tropical rainforests.</title>
        <authorList>
            <person name="Ng K.K.S."/>
            <person name="Kobayashi M.J."/>
            <person name="Fawcett J.A."/>
            <person name="Hatakeyama M."/>
            <person name="Paape T."/>
            <person name="Ng C.H."/>
            <person name="Ang C.C."/>
            <person name="Tnah L.H."/>
            <person name="Lee C.T."/>
            <person name="Nishiyama T."/>
            <person name="Sese J."/>
            <person name="O'Brien M.J."/>
            <person name="Copetti D."/>
            <person name="Mohd Noor M.I."/>
            <person name="Ong R.C."/>
            <person name="Putra M."/>
            <person name="Sireger I.Z."/>
            <person name="Indrioko S."/>
            <person name="Kosugi Y."/>
            <person name="Izuno A."/>
            <person name="Isagi Y."/>
            <person name="Lee S.L."/>
            <person name="Shimizu K.K."/>
        </authorList>
    </citation>
    <scope>NUCLEOTIDE SEQUENCE [LARGE SCALE GENOMIC DNA]</scope>
    <source>
        <strain evidence="1">214</strain>
    </source>
</reference>
<comment type="caution">
    <text evidence="1">The sequence shown here is derived from an EMBL/GenBank/DDBJ whole genome shotgun (WGS) entry which is preliminary data.</text>
</comment>
<accession>A0AAV5K0R3</accession>
<keyword evidence="2" id="KW-1185">Reference proteome</keyword>
<proteinExistence type="predicted"/>
<sequence>MFHGRGLSLSLQDAVMMHFINMGTFSLTPKEVSDWLINPVEEKETCCYIVKEWEVTVFSIVDEP</sequence>
<organism evidence="1 2">
    <name type="scientific">Rubroshorea leprosula</name>
    <dbReference type="NCBI Taxonomy" id="152421"/>
    <lineage>
        <taxon>Eukaryota</taxon>
        <taxon>Viridiplantae</taxon>
        <taxon>Streptophyta</taxon>
        <taxon>Embryophyta</taxon>
        <taxon>Tracheophyta</taxon>
        <taxon>Spermatophyta</taxon>
        <taxon>Magnoliopsida</taxon>
        <taxon>eudicotyledons</taxon>
        <taxon>Gunneridae</taxon>
        <taxon>Pentapetalae</taxon>
        <taxon>rosids</taxon>
        <taxon>malvids</taxon>
        <taxon>Malvales</taxon>
        <taxon>Dipterocarpaceae</taxon>
        <taxon>Rubroshorea</taxon>
    </lineage>
</organism>
<dbReference type="AlphaFoldDB" id="A0AAV5K0R3"/>
<gene>
    <name evidence="1" type="ORF">SLEP1_g28641</name>
</gene>
<protein>
    <submittedName>
        <fullName evidence="1">Uncharacterized protein</fullName>
    </submittedName>
</protein>
<name>A0AAV5K0R3_9ROSI</name>